<dbReference type="GO" id="GO:0045773">
    <property type="term" value="P:positive regulation of axon extension"/>
    <property type="evidence" value="ECO:0007669"/>
    <property type="project" value="TreeGrafter"/>
</dbReference>
<feature type="region of interest" description="Disordered" evidence="9">
    <location>
        <begin position="180"/>
        <end position="323"/>
    </location>
</feature>
<evidence type="ECO:0000256" key="8">
    <source>
        <dbReference type="PROSITE-ProRule" id="PRU00192"/>
    </source>
</evidence>
<evidence type="ECO:0000256" key="1">
    <source>
        <dbReference type="ARBA" id="ARBA00004245"/>
    </source>
</evidence>
<feature type="compositionally biased region" description="Basic and acidic residues" evidence="9">
    <location>
        <begin position="284"/>
        <end position="315"/>
    </location>
</feature>
<feature type="domain" description="SH3" evidence="10">
    <location>
        <begin position="578"/>
        <end position="638"/>
    </location>
</feature>
<dbReference type="AlphaFoldDB" id="A0A5N5SWY2"/>
<feature type="compositionally biased region" description="Basic and acidic residues" evidence="9">
    <location>
        <begin position="180"/>
        <end position="228"/>
    </location>
</feature>
<dbReference type="SUPFAM" id="SSF50044">
    <property type="entry name" value="SH3-domain"/>
    <property type="match status" value="1"/>
</dbReference>
<dbReference type="FunFam" id="2.30.30.40:FF:000046">
    <property type="entry name" value="Drebrin-like protein isoform B"/>
    <property type="match status" value="1"/>
</dbReference>
<evidence type="ECO:0000256" key="3">
    <source>
        <dbReference type="ARBA" id="ARBA00022443"/>
    </source>
</evidence>
<feature type="domain" description="ADF-H" evidence="11">
    <location>
        <begin position="4"/>
        <end position="135"/>
    </location>
</feature>
<evidence type="ECO:0000313" key="13">
    <source>
        <dbReference type="Proteomes" id="UP000326759"/>
    </source>
</evidence>
<keyword evidence="7" id="KW-0206">Cytoskeleton</keyword>
<dbReference type="InterPro" id="IPR035717">
    <property type="entry name" value="Drebrin-like_SH3"/>
</dbReference>
<dbReference type="PANTHER" id="PTHR10829:SF25">
    <property type="entry name" value="DREBRIN-LIKE PROTEIN"/>
    <property type="match status" value="1"/>
</dbReference>
<evidence type="ECO:0000313" key="12">
    <source>
        <dbReference type="EMBL" id="KAB7498425.1"/>
    </source>
</evidence>
<reference evidence="12 13" key="1">
    <citation type="journal article" date="2019" name="PLoS Biol.">
        <title>Sex chromosomes control vertical transmission of feminizing Wolbachia symbionts in an isopod.</title>
        <authorList>
            <person name="Becking T."/>
            <person name="Chebbi M.A."/>
            <person name="Giraud I."/>
            <person name="Moumen B."/>
            <person name="Laverre T."/>
            <person name="Caubet Y."/>
            <person name="Peccoud J."/>
            <person name="Gilbert C."/>
            <person name="Cordaux R."/>
        </authorList>
    </citation>
    <scope>NUCLEOTIDE SEQUENCE [LARGE SCALE GENOMIC DNA]</scope>
    <source>
        <strain evidence="12">ANa2</strain>
        <tissue evidence="12">Whole body excluding digestive tract and cuticle</tissue>
    </source>
</reference>
<dbReference type="GO" id="GO:0098974">
    <property type="term" value="P:postsynaptic actin cytoskeleton organization"/>
    <property type="evidence" value="ECO:0007669"/>
    <property type="project" value="TreeGrafter"/>
</dbReference>
<comment type="similarity">
    <text evidence="2">Belongs to the ABP1 family.</text>
</comment>
<feature type="compositionally biased region" description="Basic and acidic residues" evidence="9">
    <location>
        <begin position="432"/>
        <end position="445"/>
    </location>
</feature>
<feature type="compositionally biased region" description="Low complexity" evidence="9">
    <location>
        <begin position="480"/>
        <end position="492"/>
    </location>
</feature>
<evidence type="ECO:0000259" key="10">
    <source>
        <dbReference type="PROSITE" id="PS50002"/>
    </source>
</evidence>
<dbReference type="GO" id="GO:0014069">
    <property type="term" value="C:postsynaptic density"/>
    <property type="evidence" value="ECO:0007669"/>
    <property type="project" value="TreeGrafter"/>
</dbReference>
<evidence type="ECO:0000259" key="11">
    <source>
        <dbReference type="PROSITE" id="PS51263"/>
    </source>
</evidence>
<dbReference type="EMBL" id="SEYY01019304">
    <property type="protein sequence ID" value="KAB7498425.1"/>
    <property type="molecule type" value="Genomic_DNA"/>
</dbReference>
<dbReference type="OrthoDB" id="5971719at2759"/>
<dbReference type="GO" id="GO:0030425">
    <property type="term" value="C:dendrite"/>
    <property type="evidence" value="ECO:0007669"/>
    <property type="project" value="TreeGrafter"/>
</dbReference>
<comment type="caution">
    <text evidence="12">The sequence shown here is derived from an EMBL/GenBank/DDBJ whole genome shotgun (WGS) entry which is preliminary data.</text>
</comment>
<dbReference type="Pfam" id="PF00241">
    <property type="entry name" value="Cofilin_ADF"/>
    <property type="match status" value="1"/>
</dbReference>
<dbReference type="GO" id="GO:0048812">
    <property type="term" value="P:neuron projection morphogenesis"/>
    <property type="evidence" value="ECO:0007669"/>
    <property type="project" value="TreeGrafter"/>
</dbReference>
<dbReference type="Proteomes" id="UP000326759">
    <property type="component" value="Unassembled WGS sequence"/>
</dbReference>
<feature type="region of interest" description="Disordered" evidence="9">
    <location>
        <begin position="421"/>
        <end position="463"/>
    </location>
</feature>
<organism evidence="12 13">
    <name type="scientific">Armadillidium nasatum</name>
    <dbReference type="NCBI Taxonomy" id="96803"/>
    <lineage>
        <taxon>Eukaryota</taxon>
        <taxon>Metazoa</taxon>
        <taxon>Ecdysozoa</taxon>
        <taxon>Arthropoda</taxon>
        <taxon>Crustacea</taxon>
        <taxon>Multicrustacea</taxon>
        <taxon>Malacostraca</taxon>
        <taxon>Eumalacostraca</taxon>
        <taxon>Peracarida</taxon>
        <taxon>Isopoda</taxon>
        <taxon>Oniscidea</taxon>
        <taxon>Crinocheta</taxon>
        <taxon>Armadillidiidae</taxon>
        <taxon>Armadillidium</taxon>
    </lineage>
</organism>
<keyword evidence="13" id="KW-1185">Reference proteome</keyword>
<feature type="compositionally biased region" description="Polar residues" evidence="9">
    <location>
        <begin position="446"/>
        <end position="458"/>
    </location>
</feature>
<evidence type="ECO:0000256" key="2">
    <source>
        <dbReference type="ARBA" id="ARBA00011039"/>
    </source>
</evidence>
<dbReference type="SMART" id="SM00326">
    <property type="entry name" value="SH3"/>
    <property type="match status" value="1"/>
</dbReference>
<dbReference type="GO" id="GO:0030833">
    <property type="term" value="P:regulation of actin filament polymerization"/>
    <property type="evidence" value="ECO:0007669"/>
    <property type="project" value="TreeGrafter"/>
</dbReference>
<dbReference type="GO" id="GO:0030864">
    <property type="term" value="C:cortical actin cytoskeleton"/>
    <property type="evidence" value="ECO:0007669"/>
    <property type="project" value="TreeGrafter"/>
</dbReference>
<keyword evidence="6" id="KW-0009">Actin-binding</keyword>
<evidence type="ECO:0000256" key="5">
    <source>
        <dbReference type="ARBA" id="ARBA00023054"/>
    </source>
</evidence>
<evidence type="ECO:0000256" key="6">
    <source>
        <dbReference type="ARBA" id="ARBA00023203"/>
    </source>
</evidence>
<dbReference type="Gene3D" id="2.30.30.40">
    <property type="entry name" value="SH3 Domains"/>
    <property type="match status" value="1"/>
</dbReference>
<dbReference type="InterPro" id="IPR002108">
    <property type="entry name" value="ADF-H"/>
</dbReference>
<name>A0A5N5SWY2_9CRUS</name>
<dbReference type="GO" id="GO:0045211">
    <property type="term" value="C:postsynaptic membrane"/>
    <property type="evidence" value="ECO:0007669"/>
    <property type="project" value="TreeGrafter"/>
</dbReference>
<dbReference type="CDD" id="cd11960">
    <property type="entry name" value="SH3_Abp1_eu"/>
    <property type="match status" value="1"/>
</dbReference>
<dbReference type="GO" id="GO:0005884">
    <property type="term" value="C:actin filament"/>
    <property type="evidence" value="ECO:0007669"/>
    <property type="project" value="TreeGrafter"/>
</dbReference>
<accession>A0A5N5SWY2</accession>
<dbReference type="PANTHER" id="PTHR10829">
    <property type="entry name" value="CORTACTIN AND DREBRIN"/>
    <property type="match status" value="1"/>
</dbReference>
<protein>
    <submittedName>
        <fullName evidence="12">Drebrin-like protein</fullName>
    </submittedName>
</protein>
<feature type="region of interest" description="Disordered" evidence="9">
    <location>
        <begin position="329"/>
        <end position="348"/>
    </location>
</feature>
<dbReference type="Gene3D" id="3.40.20.10">
    <property type="entry name" value="Severin"/>
    <property type="match status" value="1"/>
</dbReference>
<dbReference type="InterPro" id="IPR001452">
    <property type="entry name" value="SH3_domain"/>
</dbReference>
<dbReference type="InterPro" id="IPR036028">
    <property type="entry name" value="SH3-like_dom_sf"/>
</dbReference>
<dbReference type="PROSITE" id="PS50002">
    <property type="entry name" value="SH3"/>
    <property type="match status" value="1"/>
</dbReference>
<feature type="region of interest" description="Disordered" evidence="9">
    <location>
        <begin position="480"/>
        <end position="516"/>
    </location>
</feature>
<evidence type="ECO:0000256" key="9">
    <source>
        <dbReference type="SAM" id="MobiDB-lite"/>
    </source>
</evidence>
<dbReference type="SUPFAM" id="SSF55753">
    <property type="entry name" value="Actin depolymerizing proteins"/>
    <property type="match status" value="1"/>
</dbReference>
<keyword evidence="4" id="KW-0963">Cytoplasm</keyword>
<dbReference type="GO" id="GO:0051015">
    <property type="term" value="F:actin filament binding"/>
    <property type="evidence" value="ECO:0007669"/>
    <property type="project" value="TreeGrafter"/>
</dbReference>
<dbReference type="CDD" id="cd11281">
    <property type="entry name" value="ADF_drebrin_like"/>
    <property type="match status" value="1"/>
</dbReference>
<dbReference type="InterPro" id="IPR029006">
    <property type="entry name" value="ADF-H/Gelsolin-like_dom_sf"/>
</dbReference>
<dbReference type="GO" id="GO:0030427">
    <property type="term" value="C:site of polarized growth"/>
    <property type="evidence" value="ECO:0007669"/>
    <property type="project" value="TreeGrafter"/>
</dbReference>
<keyword evidence="5" id="KW-0175">Coiled coil</keyword>
<proteinExistence type="inferred from homology"/>
<dbReference type="PRINTS" id="PR00452">
    <property type="entry name" value="SH3DOMAIN"/>
</dbReference>
<feature type="compositionally biased region" description="Polar residues" evidence="9">
    <location>
        <begin position="421"/>
        <end position="430"/>
    </location>
</feature>
<sequence>MKMSIDLEKNRTHILQVHNYVLDDKSPTNWALFGYEGQTNVLKVVGWGDDGLEELSEELNASKIMYGVLRIEDPKTSRTKIILLNWQGEGAPNLRKGVCARHLPEVKRMLKGIHITVSARTEDDVDPDVILNSVAKATSTEYNFKERSELPDKNVPVGTNYKRTLPQVEIDSNSRNKFWEEQEAEEKVRKEEEIKKREQEQKKLEKERVERELRDSKHREEINRERSARILAGKKAEMTATENTKRLTAGFGGGGGGTRVGGRRIEGGGVSGGSSGSSSSQAWNKEEENQLREDEEVERARRADHMRMQRKKEAESLIGHKTHEARSIFESQSHINNSRTSLSKPPPRKLKEFNLATAEESNSIQRDTVPPKKAVGSRWPPPSQDHVEENRKTVPGKITDWKPIEIEASVQNDQKVFNSFQHEASSNTLPNDKYDTSTSESRHTDSVQPNAISTSHHYTPTSSITTPAASSLVTVVSSSPSFTPLLSTTASPPKTPPSFNDEVDTDSGLRNGTSEREFVHNGVEREEEDLPVSQRTNEPVTQYDDHETGADYAGEAEDFASVCMTYEVDGVEYQILPEHGLCARALYDYQAADDTEITFDPGDIITNIDQIDVGWWQGVSPVGVFGLFPANYVELINGTKIH</sequence>
<evidence type="ECO:0000256" key="4">
    <source>
        <dbReference type="ARBA" id="ARBA00022490"/>
    </source>
</evidence>
<feature type="compositionally biased region" description="Gly residues" evidence="9">
    <location>
        <begin position="250"/>
        <end position="260"/>
    </location>
</feature>
<gene>
    <name evidence="12" type="primary">Abp1</name>
    <name evidence="12" type="ORF">Anas_04229</name>
</gene>
<comment type="subcellular location">
    <subcellularLocation>
        <location evidence="1">Cytoplasm</location>
        <location evidence="1">Cytoskeleton</location>
    </subcellularLocation>
</comment>
<dbReference type="GO" id="GO:0030027">
    <property type="term" value="C:lamellipodium"/>
    <property type="evidence" value="ECO:0007669"/>
    <property type="project" value="TreeGrafter"/>
</dbReference>
<evidence type="ECO:0000256" key="7">
    <source>
        <dbReference type="ARBA" id="ARBA00023212"/>
    </source>
</evidence>
<keyword evidence="3 8" id="KW-0728">SH3 domain</keyword>
<dbReference type="PROSITE" id="PS51263">
    <property type="entry name" value="ADF_H"/>
    <property type="match status" value="1"/>
</dbReference>
<dbReference type="Pfam" id="PF00018">
    <property type="entry name" value="SH3_1"/>
    <property type="match status" value="1"/>
</dbReference>
<dbReference type="SMART" id="SM00102">
    <property type="entry name" value="ADF"/>
    <property type="match status" value="1"/>
</dbReference>
<feature type="compositionally biased region" description="Polar residues" evidence="9">
    <location>
        <begin position="329"/>
        <end position="343"/>
    </location>
</feature>
<feature type="region of interest" description="Disordered" evidence="9">
    <location>
        <begin position="358"/>
        <end position="396"/>
    </location>
</feature>